<reference evidence="3 4" key="1">
    <citation type="submission" date="2020-07" db="EMBL/GenBank/DDBJ databases">
        <title>Novel species isolated from subtropical streams in China.</title>
        <authorList>
            <person name="Lu H."/>
        </authorList>
    </citation>
    <scope>NUCLEOTIDE SEQUENCE [LARGE SCALE GENOMIC DNA]</scope>
    <source>
        <strain evidence="3 4">LX47W</strain>
    </source>
</reference>
<accession>A0A7W2FE62</accession>
<evidence type="ECO:0000256" key="1">
    <source>
        <dbReference type="SAM" id="SignalP"/>
    </source>
</evidence>
<evidence type="ECO:0000259" key="2">
    <source>
        <dbReference type="Pfam" id="PF11984"/>
    </source>
</evidence>
<protein>
    <submittedName>
        <fullName evidence="3">EpsI family protein</fullName>
    </submittedName>
</protein>
<dbReference type="NCBIfam" id="NF045609">
    <property type="entry name" value="EpsI_type_B"/>
    <property type="match status" value="1"/>
</dbReference>
<dbReference type="EMBL" id="JACEZU010000014">
    <property type="protein sequence ID" value="MBA5690086.1"/>
    <property type="molecule type" value="Genomic_DNA"/>
</dbReference>
<comment type="caution">
    <text evidence="3">The sequence shown here is derived from an EMBL/GenBank/DDBJ whole genome shotgun (WGS) entry which is preliminary data.</text>
</comment>
<evidence type="ECO:0000313" key="3">
    <source>
        <dbReference type="EMBL" id="MBA5690086.1"/>
    </source>
</evidence>
<dbReference type="NCBIfam" id="TIGR02914">
    <property type="entry name" value="EpsI_fam"/>
    <property type="match status" value="1"/>
</dbReference>
<dbReference type="InterPro" id="IPR014263">
    <property type="entry name" value="Methanolan_biosynth_EpsI"/>
</dbReference>
<organism evidence="3 4">
    <name type="scientific">Rugamonas apoptosis</name>
    <dbReference type="NCBI Taxonomy" id="2758570"/>
    <lineage>
        <taxon>Bacteria</taxon>
        <taxon>Pseudomonadati</taxon>
        <taxon>Pseudomonadota</taxon>
        <taxon>Betaproteobacteria</taxon>
        <taxon>Burkholderiales</taxon>
        <taxon>Oxalobacteraceae</taxon>
        <taxon>Telluria group</taxon>
        <taxon>Rugamonas</taxon>
    </lineage>
</organism>
<gene>
    <name evidence="3" type="primary">epsI</name>
    <name evidence="3" type="ORF">H3H39_23855</name>
</gene>
<keyword evidence="1" id="KW-0732">Signal</keyword>
<keyword evidence="4" id="KW-1185">Reference proteome</keyword>
<evidence type="ECO:0000313" key="4">
    <source>
        <dbReference type="Proteomes" id="UP000573499"/>
    </source>
</evidence>
<sequence length="228" mass="25283">MKKSATMSIVLCLLMVSSAALTKVVTPTRMMADGRDKLQLDTMIPTTFGDWEVDTSIVPLQVDPETQARLDRIYNQTLSRTYVNRDGERVMLSMAYGGDQGDSMGVHRPEVCYAAQGFEIEGAQFDSLATRYGALPVKRLLAVSGSRSEPITYWITIGDKMTRPDFQQRLQRLRYGLEGTVPDGMLVRVSSIDTDVKRAYALQAGFIQALLGQLSVKDRTRLIGTFSG</sequence>
<feature type="chain" id="PRO_5031384485" evidence="1">
    <location>
        <begin position="23"/>
        <end position="228"/>
    </location>
</feature>
<name>A0A7W2FE62_9BURK</name>
<feature type="domain" description="Methanolan biosynthesis EpsI" evidence="2">
    <location>
        <begin position="10"/>
        <end position="215"/>
    </location>
</feature>
<proteinExistence type="predicted"/>
<dbReference type="AlphaFoldDB" id="A0A7W2FE62"/>
<feature type="signal peptide" evidence="1">
    <location>
        <begin position="1"/>
        <end position="22"/>
    </location>
</feature>
<dbReference type="Proteomes" id="UP000573499">
    <property type="component" value="Unassembled WGS sequence"/>
</dbReference>
<dbReference type="Pfam" id="PF11984">
    <property type="entry name" value="DUF3485"/>
    <property type="match status" value="1"/>
</dbReference>
<dbReference type="InterPro" id="IPR054653">
    <property type="entry name" value="EpsI_type_B_pred"/>
</dbReference>